<comment type="function">
    <text evidence="10">IGPS catalyzes the conversion of PRFAR and glutamine to IGP, AICAR and glutamate. The HisH subunit catalyzes the hydrolysis of glutamine to glutamate and ammonia as part of the synthesis of IGP and AICAR. The resulting ammonia molecule is channeled to the active site of HisF.</text>
</comment>
<gene>
    <name evidence="10 13" type="primary">hisH</name>
    <name evidence="13" type="ORF">CF394_03855</name>
</gene>
<dbReference type="SUPFAM" id="SSF52317">
    <property type="entry name" value="Class I glutamine amidotransferase-like"/>
    <property type="match status" value="1"/>
</dbReference>
<evidence type="ECO:0000256" key="2">
    <source>
        <dbReference type="ARBA" id="ARBA00011152"/>
    </source>
</evidence>
<keyword evidence="10" id="KW-0963">Cytoplasm</keyword>
<evidence type="ECO:0000256" key="3">
    <source>
        <dbReference type="ARBA" id="ARBA00022605"/>
    </source>
</evidence>
<dbReference type="EMBL" id="NOKQ01000187">
    <property type="protein sequence ID" value="OZS78684.1"/>
    <property type="molecule type" value="Genomic_DNA"/>
</dbReference>
<comment type="subunit">
    <text evidence="2 10">Heterodimer of HisH and HisF.</text>
</comment>
<keyword evidence="7 10" id="KW-0456">Lyase</keyword>
<evidence type="ECO:0000256" key="1">
    <source>
        <dbReference type="ARBA" id="ARBA00005091"/>
    </source>
</evidence>
<comment type="caution">
    <text evidence="13">The sequence shown here is derived from an EMBL/GenBank/DDBJ whole genome shotgun (WGS) entry which is preliminary data.</text>
</comment>
<dbReference type="CDD" id="cd01748">
    <property type="entry name" value="GATase1_IGP_Synthase"/>
    <property type="match status" value="1"/>
</dbReference>
<evidence type="ECO:0000256" key="11">
    <source>
        <dbReference type="PIRSR" id="PIRSR000495-1"/>
    </source>
</evidence>
<dbReference type="GO" id="GO:0000105">
    <property type="term" value="P:L-histidine biosynthetic process"/>
    <property type="evidence" value="ECO:0007669"/>
    <property type="project" value="UniProtKB-UniRule"/>
</dbReference>
<dbReference type="Proteomes" id="UP000217065">
    <property type="component" value="Unassembled WGS sequence"/>
</dbReference>
<dbReference type="InterPro" id="IPR017926">
    <property type="entry name" value="GATASE"/>
</dbReference>
<accession>A0A264W539</accession>
<dbReference type="EC" id="3.5.1.2" evidence="10"/>
<dbReference type="PIRSF" id="PIRSF000495">
    <property type="entry name" value="Amidotransf_hisH"/>
    <property type="match status" value="1"/>
</dbReference>
<evidence type="ECO:0000256" key="6">
    <source>
        <dbReference type="ARBA" id="ARBA00023102"/>
    </source>
</evidence>
<dbReference type="InterPro" id="IPR010139">
    <property type="entry name" value="Imidazole-glycPsynth_HisH"/>
</dbReference>
<feature type="active site" evidence="10 11">
    <location>
        <position position="181"/>
    </location>
</feature>
<dbReference type="RefSeq" id="WP_094941919.1">
    <property type="nucleotide sequence ID" value="NZ_NOKQ01000187.1"/>
</dbReference>
<keyword evidence="14" id="KW-1185">Reference proteome</keyword>
<dbReference type="NCBIfam" id="TIGR01855">
    <property type="entry name" value="IMP_synth_hisH"/>
    <property type="match status" value="1"/>
</dbReference>
<feature type="active site" description="Nucleophile" evidence="10 11">
    <location>
        <position position="79"/>
    </location>
</feature>
<evidence type="ECO:0000256" key="7">
    <source>
        <dbReference type="ARBA" id="ARBA00023239"/>
    </source>
</evidence>
<dbReference type="InterPro" id="IPR029062">
    <property type="entry name" value="Class_I_gatase-like"/>
</dbReference>
<dbReference type="GO" id="GO:0000107">
    <property type="term" value="F:imidazoleglycerol-phosphate synthase activity"/>
    <property type="evidence" value="ECO:0007669"/>
    <property type="project" value="UniProtKB-UniRule"/>
</dbReference>
<evidence type="ECO:0000313" key="13">
    <source>
        <dbReference type="EMBL" id="OZS78684.1"/>
    </source>
</evidence>
<dbReference type="PANTHER" id="PTHR42701:SF1">
    <property type="entry name" value="IMIDAZOLE GLYCEROL PHOSPHATE SYNTHASE SUBUNIT HISH"/>
    <property type="match status" value="1"/>
</dbReference>
<name>A0A264W539_9BACL</name>
<evidence type="ECO:0000256" key="9">
    <source>
        <dbReference type="ARBA" id="ARBA00049534"/>
    </source>
</evidence>
<dbReference type="PANTHER" id="PTHR42701">
    <property type="entry name" value="IMIDAZOLE GLYCEROL PHOSPHATE SYNTHASE SUBUNIT HISH"/>
    <property type="match status" value="1"/>
</dbReference>
<dbReference type="GO" id="GO:0005737">
    <property type="term" value="C:cytoplasm"/>
    <property type="evidence" value="ECO:0007669"/>
    <property type="project" value="UniProtKB-SubCell"/>
</dbReference>
<evidence type="ECO:0000256" key="4">
    <source>
        <dbReference type="ARBA" id="ARBA00022801"/>
    </source>
</evidence>
<keyword evidence="6 10" id="KW-0368">Histidine biosynthesis</keyword>
<evidence type="ECO:0000256" key="8">
    <source>
        <dbReference type="ARBA" id="ARBA00047838"/>
    </source>
</evidence>
<evidence type="ECO:0000259" key="12">
    <source>
        <dbReference type="Pfam" id="PF00117"/>
    </source>
</evidence>
<evidence type="ECO:0000256" key="10">
    <source>
        <dbReference type="HAMAP-Rule" id="MF_00278"/>
    </source>
</evidence>
<dbReference type="AlphaFoldDB" id="A0A264W539"/>
<dbReference type="EC" id="4.3.2.10" evidence="10"/>
<reference evidence="13 14" key="1">
    <citation type="submission" date="2017-07" db="EMBL/GenBank/DDBJ databases">
        <title>Tetzosporium hominis gen.nov. sp.nov.</title>
        <authorList>
            <person name="Tetz G."/>
            <person name="Tetz V."/>
        </authorList>
    </citation>
    <scope>NUCLEOTIDE SEQUENCE [LARGE SCALE GENOMIC DNA]</scope>
    <source>
        <strain evidence="13 14">VT-49</strain>
    </source>
</reference>
<comment type="catalytic activity">
    <reaction evidence="9 10">
        <text>L-glutamine + H2O = L-glutamate + NH4(+)</text>
        <dbReference type="Rhea" id="RHEA:15889"/>
        <dbReference type="ChEBI" id="CHEBI:15377"/>
        <dbReference type="ChEBI" id="CHEBI:28938"/>
        <dbReference type="ChEBI" id="CHEBI:29985"/>
        <dbReference type="ChEBI" id="CHEBI:58359"/>
        <dbReference type="EC" id="3.5.1.2"/>
    </reaction>
</comment>
<keyword evidence="5 10" id="KW-0315">Glutamine amidotransferase</keyword>
<comment type="subcellular location">
    <subcellularLocation>
        <location evidence="10">Cytoplasm</location>
    </subcellularLocation>
</comment>
<dbReference type="Gene3D" id="3.40.50.880">
    <property type="match status" value="1"/>
</dbReference>
<feature type="domain" description="Glutamine amidotransferase" evidence="12">
    <location>
        <begin position="4"/>
        <end position="197"/>
    </location>
</feature>
<dbReference type="Pfam" id="PF00117">
    <property type="entry name" value="GATase"/>
    <property type="match status" value="1"/>
</dbReference>
<protein>
    <recommendedName>
        <fullName evidence="10">Imidazole glycerol phosphate synthase subunit HisH</fullName>
        <ecNumber evidence="10">4.3.2.10</ecNumber>
    </recommendedName>
    <alternativeName>
        <fullName evidence="10">IGP synthase glutaminase subunit</fullName>
        <ecNumber evidence="10">3.5.1.2</ecNumber>
    </alternativeName>
    <alternativeName>
        <fullName evidence="10">IGP synthase subunit HisH</fullName>
    </alternativeName>
    <alternativeName>
        <fullName evidence="10">ImGP synthase subunit HisH</fullName>
        <shortName evidence="10">IGPS subunit HisH</shortName>
    </alternativeName>
</protein>
<proteinExistence type="inferred from homology"/>
<organism evidence="13 14">
    <name type="scientific">Tetzosporium hominis</name>
    <dbReference type="NCBI Taxonomy" id="2020506"/>
    <lineage>
        <taxon>Bacteria</taxon>
        <taxon>Bacillati</taxon>
        <taxon>Bacillota</taxon>
        <taxon>Bacilli</taxon>
        <taxon>Bacillales</taxon>
        <taxon>Caryophanaceae</taxon>
        <taxon>Tetzosporium</taxon>
    </lineage>
</organism>
<dbReference type="PROSITE" id="PS51273">
    <property type="entry name" value="GATASE_TYPE_1"/>
    <property type="match status" value="1"/>
</dbReference>
<evidence type="ECO:0000256" key="5">
    <source>
        <dbReference type="ARBA" id="ARBA00022962"/>
    </source>
</evidence>
<comment type="catalytic activity">
    <reaction evidence="8 10">
        <text>5-[(5-phospho-1-deoxy-D-ribulos-1-ylimino)methylamino]-1-(5-phospho-beta-D-ribosyl)imidazole-4-carboxamide + L-glutamine = D-erythro-1-(imidazol-4-yl)glycerol 3-phosphate + 5-amino-1-(5-phospho-beta-D-ribosyl)imidazole-4-carboxamide + L-glutamate + H(+)</text>
        <dbReference type="Rhea" id="RHEA:24793"/>
        <dbReference type="ChEBI" id="CHEBI:15378"/>
        <dbReference type="ChEBI" id="CHEBI:29985"/>
        <dbReference type="ChEBI" id="CHEBI:58278"/>
        <dbReference type="ChEBI" id="CHEBI:58359"/>
        <dbReference type="ChEBI" id="CHEBI:58475"/>
        <dbReference type="ChEBI" id="CHEBI:58525"/>
        <dbReference type="EC" id="4.3.2.10"/>
    </reaction>
</comment>
<feature type="active site" evidence="10 11">
    <location>
        <position position="183"/>
    </location>
</feature>
<evidence type="ECO:0000313" key="14">
    <source>
        <dbReference type="Proteomes" id="UP000217065"/>
    </source>
</evidence>
<dbReference type="GO" id="GO:0016829">
    <property type="term" value="F:lyase activity"/>
    <property type="evidence" value="ECO:0007669"/>
    <property type="project" value="UniProtKB-KW"/>
</dbReference>
<dbReference type="OrthoDB" id="9807137at2"/>
<sequence length="207" mass="22881">MIGILDYGAGNMHSVEKAIKKLGYPYVRIEDGTYTGEIEQLILPGVGHAEQAMKQLEERGLVSYIKRKVEEGIPILGICLGMQLLLDASEEGDAQGLGLLKGTVPYFANPDLKVPHMGWNDVEDVKGHFLLKDLPKQTDFYFVHSYYAAPKDTDDIIGLTDYGTPFASAIGNDYVMGVQFHPEKSGEAGMKLLDNFCRYAKKKVTTC</sequence>
<dbReference type="HAMAP" id="MF_00278">
    <property type="entry name" value="HisH"/>
    <property type="match status" value="1"/>
</dbReference>
<dbReference type="GO" id="GO:0004359">
    <property type="term" value="F:glutaminase activity"/>
    <property type="evidence" value="ECO:0007669"/>
    <property type="project" value="UniProtKB-EC"/>
</dbReference>
<keyword evidence="4 10" id="KW-0378">Hydrolase</keyword>
<dbReference type="UniPathway" id="UPA00031">
    <property type="reaction ID" value="UER00010"/>
</dbReference>
<comment type="pathway">
    <text evidence="1 10">Amino-acid biosynthesis; L-histidine biosynthesis; L-histidine from 5-phospho-alpha-D-ribose 1-diphosphate: step 5/9.</text>
</comment>
<keyword evidence="3 10" id="KW-0028">Amino-acid biosynthesis</keyword>